<dbReference type="HOGENOM" id="CLU_1908063_0_0_1"/>
<dbReference type="GO" id="GO:0006508">
    <property type="term" value="P:proteolysis"/>
    <property type="evidence" value="ECO:0007669"/>
    <property type="project" value="InterPro"/>
</dbReference>
<keyword evidence="1" id="KW-0472">Membrane</keyword>
<keyword evidence="1" id="KW-0812">Transmembrane</keyword>
<accession>A0A0C2IV89</accession>
<feature type="transmembrane region" description="Helical" evidence="1">
    <location>
        <begin position="112"/>
        <end position="132"/>
    </location>
</feature>
<evidence type="ECO:0000313" key="4">
    <source>
        <dbReference type="Proteomes" id="UP000031575"/>
    </source>
</evidence>
<dbReference type="GO" id="GO:0070008">
    <property type="term" value="F:serine-type exopeptidase activity"/>
    <property type="evidence" value="ECO:0007669"/>
    <property type="project" value="InterPro"/>
</dbReference>
<feature type="signal peptide" evidence="2">
    <location>
        <begin position="1"/>
        <end position="22"/>
    </location>
</feature>
<dbReference type="EMBL" id="AWTV01000009">
    <property type="protein sequence ID" value="KIH88912.1"/>
    <property type="molecule type" value="Genomic_DNA"/>
</dbReference>
<evidence type="ECO:0000256" key="1">
    <source>
        <dbReference type="SAM" id="Phobius"/>
    </source>
</evidence>
<keyword evidence="1" id="KW-1133">Transmembrane helix</keyword>
<gene>
    <name evidence="3" type="ORF">SPBR_07986</name>
</gene>
<sequence length="133" mass="14691">MKVSILWASALCLFGGLSAVAGKKITSFPKPPGIQAYDHPDPNADIIDGVFDQPIDHYDLSKGTFSNRFWFSTKYWKGPGSPVFLFMPGESDASQYLGYLDNSTIPGLYAEFFGGLVIVIERMFLGLLIMSLR</sequence>
<proteinExistence type="predicted"/>
<dbReference type="OrthoDB" id="1735038at2759"/>
<dbReference type="InterPro" id="IPR008758">
    <property type="entry name" value="Peptidase_S28"/>
</dbReference>
<comment type="caution">
    <text evidence="3">The sequence shown here is derived from an EMBL/GenBank/DDBJ whole genome shotgun (WGS) entry which is preliminary data.</text>
</comment>
<evidence type="ECO:0000256" key="2">
    <source>
        <dbReference type="SAM" id="SignalP"/>
    </source>
</evidence>
<keyword evidence="2" id="KW-0732">Signal</keyword>
<dbReference type="RefSeq" id="XP_040616922.1">
    <property type="nucleotide sequence ID" value="XM_040766237.1"/>
</dbReference>
<feature type="chain" id="PRO_5002150670" evidence="2">
    <location>
        <begin position="23"/>
        <end position="133"/>
    </location>
</feature>
<dbReference type="InterPro" id="IPR029058">
    <property type="entry name" value="AB_hydrolase_fold"/>
</dbReference>
<dbReference type="AlphaFoldDB" id="A0A0C2IV89"/>
<name>A0A0C2IV89_9PEZI</name>
<dbReference type="Gene3D" id="3.40.50.1820">
    <property type="entry name" value="alpha/beta hydrolase"/>
    <property type="match status" value="1"/>
</dbReference>
<protein>
    <submittedName>
        <fullName evidence="3">Uncharacterized protein</fullName>
    </submittedName>
</protein>
<reference evidence="3 4" key="1">
    <citation type="journal article" date="2014" name="BMC Genomics">
        <title>Comparative genomics of the major fungal agents of human and animal Sporotrichosis: Sporothrix schenckii and Sporothrix brasiliensis.</title>
        <authorList>
            <person name="Teixeira M.M."/>
            <person name="de Almeida L.G."/>
            <person name="Kubitschek-Barreira P."/>
            <person name="Alves F.L."/>
            <person name="Kioshima E.S."/>
            <person name="Abadio A.K."/>
            <person name="Fernandes L."/>
            <person name="Derengowski L.S."/>
            <person name="Ferreira K.S."/>
            <person name="Souza R.C."/>
            <person name="Ruiz J.C."/>
            <person name="de Andrade N.C."/>
            <person name="Paes H.C."/>
            <person name="Nicola A.M."/>
            <person name="Albuquerque P."/>
            <person name="Gerber A.L."/>
            <person name="Martins V.P."/>
            <person name="Peconick L.D."/>
            <person name="Neto A.V."/>
            <person name="Chaucanez C.B."/>
            <person name="Silva P.A."/>
            <person name="Cunha O.L."/>
            <person name="de Oliveira F.F."/>
            <person name="dos Santos T.C."/>
            <person name="Barros A.L."/>
            <person name="Soares M.A."/>
            <person name="de Oliveira L.M."/>
            <person name="Marini M.M."/>
            <person name="Villalobos-Duno H."/>
            <person name="Cunha M.M."/>
            <person name="de Hoog S."/>
            <person name="da Silveira J.F."/>
            <person name="Henrissat B."/>
            <person name="Nino-Vega G.A."/>
            <person name="Cisalpino P.S."/>
            <person name="Mora-Montes H.M."/>
            <person name="Almeida S.R."/>
            <person name="Stajich J.E."/>
            <person name="Lopes-Bezerra L.M."/>
            <person name="Vasconcelos A.T."/>
            <person name="Felipe M.S."/>
        </authorList>
    </citation>
    <scope>NUCLEOTIDE SEQUENCE [LARGE SCALE GENOMIC DNA]</scope>
    <source>
        <strain evidence="3 4">5110</strain>
    </source>
</reference>
<keyword evidence="4" id="KW-1185">Reference proteome</keyword>
<organism evidence="3 4">
    <name type="scientific">Sporothrix brasiliensis 5110</name>
    <dbReference type="NCBI Taxonomy" id="1398154"/>
    <lineage>
        <taxon>Eukaryota</taxon>
        <taxon>Fungi</taxon>
        <taxon>Dikarya</taxon>
        <taxon>Ascomycota</taxon>
        <taxon>Pezizomycotina</taxon>
        <taxon>Sordariomycetes</taxon>
        <taxon>Sordariomycetidae</taxon>
        <taxon>Ophiostomatales</taxon>
        <taxon>Ophiostomataceae</taxon>
        <taxon>Sporothrix</taxon>
    </lineage>
</organism>
<dbReference type="Proteomes" id="UP000031575">
    <property type="component" value="Unassembled WGS sequence"/>
</dbReference>
<dbReference type="VEuPathDB" id="FungiDB:SPBR_07986"/>
<evidence type="ECO:0000313" key="3">
    <source>
        <dbReference type="EMBL" id="KIH88912.1"/>
    </source>
</evidence>
<dbReference type="GeneID" id="63681158"/>
<dbReference type="Pfam" id="PF05577">
    <property type="entry name" value="Peptidase_S28"/>
    <property type="match status" value="1"/>
</dbReference>